<feature type="region of interest" description="Disordered" evidence="1">
    <location>
        <begin position="145"/>
        <end position="221"/>
    </location>
</feature>
<evidence type="ECO:0000313" key="2">
    <source>
        <dbReference type="EMBL" id="CAE0762461.1"/>
    </source>
</evidence>
<evidence type="ECO:0000256" key="1">
    <source>
        <dbReference type="SAM" id="MobiDB-lite"/>
    </source>
</evidence>
<reference evidence="2" key="1">
    <citation type="submission" date="2021-01" db="EMBL/GenBank/DDBJ databases">
        <authorList>
            <person name="Corre E."/>
            <person name="Pelletier E."/>
            <person name="Niang G."/>
            <person name="Scheremetjew M."/>
            <person name="Finn R."/>
            <person name="Kale V."/>
            <person name="Holt S."/>
            <person name="Cochrane G."/>
            <person name="Meng A."/>
            <person name="Brown T."/>
            <person name="Cohen L."/>
        </authorList>
    </citation>
    <scope>NUCLEOTIDE SEQUENCE</scope>
    <source>
        <strain evidence="2">CCMP645</strain>
    </source>
</reference>
<feature type="region of interest" description="Disordered" evidence="1">
    <location>
        <begin position="336"/>
        <end position="358"/>
    </location>
</feature>
<proteinExistence type="predicted"/>
<dbReference type="AlphaFoldDB" id="A0A7S4EZH5"/>
<feature type="region of interest" description="Disordered" evidence="1">
    <location>
        <begin position="391"/>
        <end position="430"/>
    </location>
</feature>
<protein>
    <submittedName>
        <fullName evidence="2">Uncharacterized protein</fullName>
    </submittedName>
</protein>
<gene>
    <name evidence="2" type="ORF">PCAR00345_LOCUS15073</name>
</gene>
<accession>A0A7S4EZH5</accession>
<sequence length="750" mass="78592">MTSWRNEVSRQGQASRCRAFSRRAERLVEGSGEADAASAGLASSICLQQCQPYMVRRTRICRPATMLTKALACLILTVFMMEASALQISHRYSQSVAPARQSKRAIAPSCIACSSFGDRARCTYRAVGVRMRYSSSSNDVCKDVQSAPKAKLRGSGSKAEQTNASAVRLPESADPQASAQRDLSDGTLEQSTDKRVPAATGAPSAAVKEDGRDASTNVVTPAGEESLVDSFLDTAAETARTIAIASQDVVSSTLAMVESVLSTEAKADAAMNATADAAMNATADEAANAAANTTDGAAASATAGTASNETDDALVPYASAETGSDDAVAEGVRLNATERGDNGDAATSRVAATPSEDDAAATKAKATAVKAEAAAAKADAAADEADVAAGEAEAATKGDDVVSAAAEQARPEAADTEAASNGTELAGAHDDVGFVTTGEASVRDEHDAKVEADVADAINDDEDDAVDAESVAEDGAVEKTMHLLVELDEVQALEEAEVQAPDEGRLQVSGEGEGELHALDEGDAQALDDDDSQVVSDGQAGASGEGWESFALETNAAHADELKVVARAWAPAGEAEYERIEHVAVIGADEDGMEIEEVLCSVVDDRCIALSVPIRWPNKCRTAEEMRAAFAELSNKAATLSVDQLPKRYEEQQQMLQGLMNVLNRDFKKLLRFFGLHYGRSATGDTEELQDVRMTQLNLEGFTLELATIDLAADFPTRNKWLVSILFERSCADADGVEEALIGMFTEDSG</sequence>
<dbReference type="EMBL" id="HBIZ01023845">
    <property type="protein sequence ID" value="CAE0762461.1"/>
    <property type="molecule type" value="Transcribed_RNA"/>
</dbReference>
<name>A0A7S4EZH5_CHRCT</name>
<organism evidence="2">
    <name type="scientific">Chrysotila carterae</name>
    <name type="common">Marine alga</name>
    <name type="synonym">Syracosphaera carterae</name>
    <dbReference type="NCBI Taxonomy" id="13221"/>
    <lineage>
        <taxon>Eukaryota</taxon>
        <taxon>Haptista</taxon>
        <taxon>Haptophyta</taxon>
        <taxon>Prymnesiophyceae</taxon>
        <taxon>Isochrysidales</taxon>
        <taxon>Isochrysidaceae</taxon>
        <taxon>Chrysotila</taxon>
    </lineage>
</organism>